<evidence type="ECO:0000313" key="15">
    <source>
        <dbReference type="Proteomes" id="UP000680067"/>
    </source>
</evidence>
<sequence>MLKRLTLALALLLSTTLSFAADFSNCREFFAKGEPPVIQDPAPLKTRALCFSEFAVMHSGRSRTPLYVAERINRSTLSDGKDLERTNRFYADARLPRSERAELDDYKGSGYDRGHMAPAANRYSPEGMAQSFSLANMVPQSQENNRKTWAGIEKSARKYASRAAGDVYIISGPVFAAQPPTIGSNKVWVPKILYKLIYDPATNKAWAYWVENTDDAKAGKPITYQELVQRTGIRFLPTLNPAAVSGGAPD</sequence>
<keyword evidence="3 10" id="KW-0540">Nuclease</keyword>
<feature type="active site" description="Proton acceptor" evidence="8">
    <location>
        <position position="115"/>
    </location>
</feature>
<dbReference type="InterPro" id="IPR001604">
    <property type="entry name" value="Endo_G_ENPP1-like_dom"/>
</dbReference>
<evidence type="ECO:0000256" key="11">
    <source>
        <dbReference type="SAM" id="SignalP"/>
    </source>
</evidence>
<dbReference type="PANTHER" id="PTHR13966:SF5">
    <property type="entry name" value="ENDONUCLEASE G, MITOCHONDRIAL"/>
    <property type="match status" value="1"/>
</dbReference>
<dbReference type="AlphaFoldDB" id="A0A941DLJ4"/>
<dbReference type="PROSITE" id="PS01070">
    <property type="entry name" value="NUCLEASE_NON_SPEC"/>
    <property type="match status" value="1"/>
</dbReference>
<keyword evidence="5 10" id="KW-0255">Endonuclease</keyword>
<keyword evidence="11" id="KW-0732">Signal</keyword>
<dbReference type="InterPro" id="IPR040255">
    <property type="entry name" value="Non-specific_endonuclease"/>
</dbReference>
<comment type="cofactor">
    <cofactor evidence="1 10">
        <name>Mg(2+)</name>
        <dbReference type="ChEBI" id="CHEBI:18420"/>
    </cofactor>
</comment>
<feature type="chain" id="PRO_5037621131" description="Endonuclease" evidence="11">
    <location>
        <begin position="21"/>
        <end position="250"/>
    </location>
</feature>
<dbReference type="SMART" id="SM00892">
    <property type="entry name" value="Endonuclease_NS"/>
    <property type="match status" value="1"/>
</dbReference>
<feature type="signal peptide" evidence="11">
    <location>
        <begin position="1"/>
        <end position="20"/>
    </location>
</feature>
<dbReference type="EC" id="3.1.30.-" evidence="10"/>
<dbReference type="EMBL" id="JAGSPN010000001">
    <property type="protein sequence ID" value="MBR7780996.1"/>
    <property type="molecule type" value="Genomic_DNA"/>
</dbReference>
<dbReference type="SMART" id="SM00477">
    <property type="entry name" value="NUC"/>
    <property type="match status" value="1"/>
</dbReference>
<keyword evidence="4 9" id="KW-0479">Metal-binding</keyword>
<comment type="caution">
    <text evidence="14">The sequence shown here is derived from an EMBL/GenBank/DDBJ whole genome shotgun (WGS) entry which is preliminary data.</text>
</comment>
<reference evidence="14" key="1">
    <citation type="submission" date="2021-04" db="EMBL/GenBank/DDBJ databases">
        <title>novel species isolated from subtropical streams in China.</title>
        <authorList>
            <person name="Lu H."/>
        </authorList>
    </citation>
    <scope>NUCLEOTIDE SEQUENCE</scope>
    <source>
        <strain evidence="14">LFS511W</strain>
    </source>
</reference>
<dbReference type="GO" id="GO:0003676">
    <property type="term" value="F:nucleic acid binding"/>
    <property type="evidence" value="ECO:0007669"/>
    <property type="project" value="InterPro"/>
</dbReference>
<dbReference type="Pfam" id="PF01223">
    <property type="entry name" value="Endonuclease_NS"/>
    <property type="match status" value="1"/>
</dbReference>
<dbReference type="InterPro" id="IPR018524">
    <property type="entry name" value="DNA/RNA_endonuclease_AS"/>
</dbReference>
<proteinExistence type="inferred from homology"/>
<feature type="domain" description="ENPP1-3/EXOG-like endonuclease/phosphodiesterase" evidence="12">
    <location>
        <begin position="51"/>
        <end position="242"/>
    </location>
</feature>
<name>A0A941DLJ4_9BURK</name>
<dbReference type="Proteomes" id="UP000680067">
    <property type="component" value="Unassembled WGS sequence"/>
</dbReference>
<evidence type="ECO:0000256" key="9">
    <source>
        <dbReference type="PIRSR" id="PIRSR640255-2"/>
    </source>
</evidence>
<evidence type="ECO:0000256" key="5">
    <source>
        <dbReference type="ARBA" id="ARBA00022759"/>
    </source>
</evidence>
<evidence type="ECO:0000256" key="8">
    <source>
        <dbReference type="PIRSR" id="PIRSR640255-1"/>
    </source>
</evidence>
<organism evidence="14 15">
    <name type="scientific">Undibacterium luofuense</name>
    <dbReference type="NCBI Taxonomy" id="2828733"/>
    <lineage>
        <taxon>Bacteria</taxon>
        <taxon>Pseudomonadati</taxon>
        <taxon>Pseudomonadota</taxon>
        <taxon>Betaproteobacteria</taxon>
        <taxon>Burkholderiales</taxon>
        <taxon>Oxalobacteraceae</taxon>
        <taxon>Undibacterium</taxon>
    </lineage>
</organism>
<dbReference type="InterPro" id="IPR020821">
    <property type="entry name" value="ENPP1-3/EXOG-like_nuc-like"/>
</dbReference>
<evidence type="ECO:0000256" key="6">
    <source>
        <dbReference type="ARBA" id="ARBA00022801"/>
    </source>
</evidence>
<keyword evidence="7" id="KW-0460">Magnesium</keyword>
<dbReference type="RefSeq" id="WP_212686339.1">
    <property type="nucleotide sequence ID" value="NZ_JAGSPN010000001.1"/>
</dbReference>
<keyword evidence="15" id="KW-1185">Reference proteome</keyword>
<evidence type="ECO:0000313" key="14">
    <source>
        <dbReference type="EMBL" id="MBR7780996.1"/>
    </source>
</evidence>
<dbReference type="InterPro" id="IPR044925">
    <property type="entry name" value="His-Me_finger_sf"/>
</dbReference>
<protein>
    <recommendedName>
        <fullName evidence="10">Endonuclease</fullName>
        <ecNumber evidence="10">3.1.30.-</ecNumber>
    </recommendedName>
</protein>
<dbReference type="GO" id="GO:0046872">
    <property type="term" value="F:metal ion binding"/>
    <property type="evidence" value="ECO:0007669"/>
    <property type="project" value="UniProtKB-KW"/>
</dbReference>
<dbReference type="SUPFAM" id="SSF54060">
    <property type="entry name" value="His-Me finger endonucleases"/>
    <property type="match status" value="1"/>
</dbReference>
<dbReference type="GO" id="GO:0004519">
    <property type="term" value="F:endonuclease activity"/>
    <property type="evidence" value="ECO:0007669"/>
    <property type="project" value="UniProtKB-UniRule"/>
</dbReference>
<dbReference type="PANTHER" id="PTHR13966">
    <property type="entry name" value="ENDONUCLEASE RELATED"/>
    <property type="match status" value="1"/>
</dbReference>
<dbReference type="Gene3D" id="3.40.570.10">
    <property type="entry name" value="Extracellular Endonuclease, subunit A"/>
    <property type="match status" value="1"/>
</dbReference>
<evidence type="ECO:0000256" key="1">
    <source>
        <dbReference type="ARBA" id="ARBA00001946"/>
    </source>
</evidence>
<feature type="binding site" evidence="9">
    <location>
        <position position="145"/>
    </location>
    <ligand>
        <name>Mg(2+)</name>
        <dbReference type="ChEBI" id="CHEBI:18420"/>
        <note>catalytic</note>
    </ligand>
</feature>
<accession>A0A941DLJ4</accession>
<dbReference type="GO" id="GO:0016787">
    <property type="term" value="F:hydrolase activity"/>
    <property type="evidence" value="ECO:0007669"/>
    <property type="project" value="UniProtKB-KW"/>
</dbReference>
<evidence type="ECO:0000259" key="12">
    <source>
        <dbReference type="SMART" id="SM00477"/>
    </source>
</evidence>
<evidence type="ECO:0000256" key="4">
    <source>
        <dbReference type="ARBA" id="ARBA00022723"/>
    </source>
</evidence>
<comment type="similarity">
    <text evidence="2 10">Belongs to the DNA/RNA non-specific endonuclease family.</text>
</comment>
<feature type="domain" description="DNA/RNA non-specific endonuclease/pyrophosphatase/phosphodiesterase" evidence="13">
    <location>
        <begin position="50"/>
        <end position="242"/>
    </location>
</feature>
<evidence type="ECO:0000256" key="2">
    <source>
        <dbReference type="ARBA" id="ARBA00010052"/>
    </source>
</evidence>
<gene>
    <name evidence="14" type="ORF">KDM89_02485</name>
</gene>
<dbReference type="InterPro" id="IPR044929">
    <property type="entry name" value="DNA/RNA_non-sp_Endonuclease_sf"/>
</dbReference>
<evidence type="ECO:0000259" key="13">
    <source>
        <dbReference type="SMART" id="SM00892"/>
    </source>
</evidence>
<evidence type="ECO:0000256" key="10">
    <source>
        <dbReference type="RuleBase" id="RU366055"/>
    </source>
</evidence>
<keyword evidence="6 10" id="KW-0378">Hydrolase</keyword>
<evidence type="ECO:0000256" key="3">
    <source>
        <dbReference type="ARBA" id="ARBA00022722"/>
    </source>
</evidence>
<evidence type="ECO:0000256" key="7">
    <source>
        <dbReference type="ARBA" id="ARBA00022842"/>
    </source>
</evidence>